<dbReference type="eggNOG" id="KOG0048">
    <property type="taxonomic scope" value="Eukaryota"/>
</dbReference>
<dbReference type="CDD" id="cd00167">
    <property type="entry name" value="SANT"/>
    <property type="match status" value="1"/>
</dbReference>
<organism evidence="5">
    <name type="scientific">Solanum lycopersicum</name>
    <name type="common">Tomato</name>
    <name type="synonym">Lycopersicon esculentum</name>
    <dbReference type="NCBI Taxonomy" id="4081"/>
    <lineage>
        <taxon>Eukaryota</taxon>
        <taxon>Viridiplantae</taxon>
        <taxon>Streptophyta</taxon>
        <taxon>Embryophyta</taxon>
        <taxon>Tracheophyta</taxon>
        <taxon>Spermatophyta</taxon>
        <taxon>Magnoliopsida</taxon>
        <taxon>eudicotyledons</taxon>
        <taxon>Gunneridae</taxon>
        <taxon>Pentapetalae</taxon>
        <taxon>asterids</taxon>
        <taxon>lamiids</taxon>
        <taxon>Solanales</taxon>
        <taxon>Solanaceae</taxon>
        <taxon>Solanoideae</taxon>
        <taxon>Solaneae</taxon>
        <taxon>Solanum</taxon>
        <taxon>Solanum subgen. Lycopersicon</taxon>
    </lineage>
</organism>
<dbReference type="Proteomes" id="UP000004994">
    <property type="component" value="Chromosome 12"/>
</dbReference>
<dbReference type="InParanoid" id="K4DDL4"/>
<dbReference type="InterPro" id="IPR009057">
    <property type="entry name" value="Homeodomain-like_sf"/>
</dbReference>
<evidence type="ECO:0000259" key="3">
    <source>
        <dbReference type="PROSITE" id="PS50090"/>
    </source>
</evidence>
<feature type="domain" description="HTH myb-type" evidence="4">
    <location>
        <begin position="20"/>
        <end position="54"/>
    </location>
</feature>
<dbReference type="STRING" id="4081.K4DDL4"/>
<reference evidence="5" key="1">
    <citation type="journal article" date="2012" name="Nature">
        <title>The tomato genome sequence provides insights into fleshy fruit evolution.</title>
        <authorList>
            <consortium name="Tomato Genome Consortium"/>
        </authorList>
    </citation>
    <scope>NUCLEOTIDE SEQUENCE [LARGE SCALE GENOMIC DNA]</scope>
    <source>
        <strain evidence="5">cv. Heinz 1706</strain>
    </source>
</reference>
<sequence>MKDNLNILTSNFVHTIYSLEEHGAKNWSFISQLIPSRTAKSCRERWCNHLNPQLDHRSFTLEEEDIIFKAHAKFGNQWTMIESLLYPWLSLDPHIAPFSEIFPFSSVSPVFPGLSTTMSISLIGFQSSQNLNPINPIEQEDEVTLVLASEPNPSNFMPQTSITQSGNSCLTNMEKQLLSPIILKVL</sequence>
<evidence type="ECO:0000259" key="4">
    <source>
        <dbReference type="PROSITE" id="PS51294"/>
    </source>
</evidence>
<dbReference type="EnsemblPlants" id="Solyc12g019910.1.1">
    <property type="protein sequence ID" value="Solyc12g019910.1.1"/>
    <property type="gene ID" value="Solyc12g019910.1"/>
</dbReference>
<evidence type="ECO:0000256" key="1">
    <source>
        <dbReference type="ARBA" id="ARBA00004123"/>
    </source>
</evidence>
<dbReference type="InterPro" id="IPR001005">
    <property type="entry name" value="SANT/Myb"/>
</dbReference>
<evidence type="ECO:0000313" key="6">
    <source>
        <dbReference type="Proteomes" id="UP000004994"/>
    </source>
</evidence>
<proteinExistence type="predicted"/>
<keyword evidence="6" id="KW-1185">Reference proteome</keyword>
<dbReference type="GO" id="GO:0006355">
    <property type="term" value="P:regulation of DNA-templated transcription"/>
    <property type="evidence" value="ECO:0000318"/>
    <property type="project" value="GO_Central"/>
</dbReference>
<dbReference type="GO" id="GO:0000978">
    <property type="term" value="F:RNA polymerase II cis-regulatory region sequence-specific DNA binding"/>
    <property type="evidence" value="ECO:0000318"/>
    <property type="project" value="GO_Central"/>
</dbReference>
<dbReference type="GO" id="GO:0010597">
    <property type="term" value="P:green leaf volatile biosynthetic process"/>
    <property type="evidence" value="ECO:0007669"/>
    <property type="project" value="UniProtKB-ARBA"/>
</dbReference>
<evidence type="ECO:0000256" key="2">
    <source>
        <dbReference type="ARBA" id="ARBA00023242"/>
    </source>
</evidence>
<dbReference type="InterPro" id="IPR017930">
    <property type="entry name" value="Myb_dom"/>
</dbReference>
<dbReference type="PhylomeDB" id="K4DDL4"/>
<dbReference type="AlphaFoldDB" id="K4DDL4"/>
<feature type="domain" description="Myb-like" evidence="3">
    <location>
        <begin position="19"/>
        <end position="50"/>
    </location>
</feature>
<dbReference type="PANTHER" id="PTHR45614:SF295">
    <property type="entry name" value="SUCROSE RESPONSIVE ELEMENT BINDING PROTEIN"/>
    <property type="match status" value="1"/>
</dbReference>
<dbReference type="PANTHER" id="PTHR45614">
    <property type="entry name" value="MYB PROTEIN-RELATED"/>
    <property type="match status" value="1"/>
</dbReference>
<dbReference type="PROSITE" id="PS50090">
    <property type="entry name" value="MYB_LIKE"/>
    <property type="match status" value="1"/>
</dbReference>
<dbReference type="PROSITE" id="PS51294">
    <property type="entry name" value="HTH_MYB"/>
    <property type="match status" value="1"/>
</dbReference>
<evidence type="ECO:0008006" key="7">
    <source>
        <dbReference type="Google" id="ProtNLM"/>
    </source>
</evidence>
<keyword evidence="2" id="KW-0539">Nucleus</keyword>
<dbReference type="GO" id="GO:0000981">
    <property type="term" value="F:DNA-binding transcription factor activity, RNA polymerase II-specific"/>
    <property type="evidence" value="ECO:0000318"/>
    <property type="project" value="GO_Central"/>
</dbReference>
<comment type="subcellular location">
    <subcellularLocation>
        <location evidence="1">Nucleus</location>
    </subcellularLocation>
</comment>
<reference evidence="5" key="2">
    <citation type="submission" date="2015-06" db="UniProtKB">
        <authorList>
            <consortium name="EnsemblPlants"/>
        </authorList>
    </citation>
    <scope>IDENTIFICATION</scope>
    <source>
        <strain evidence="5">cv. Heinz 1706</strain>
    </source>
</reference>
<dbReference type="PaxDb" id="4081-Solyc12g019910.1.1"/>
<dbReference type="HOGENOM" id="CLU_1456841_0_0_1"/>
<dbReference type="InterPro" id="IPR050560">
    <property type="entry name" value="MYB_TF"/>
</dbReference>
<accession>K4DDL4</accession>
<dbReference type="Gramene" id="Solyc12g019910.1.1">
    <property type="protein sequence ID" value="Solyc12g019910.1.1"/>
    <property type="gene ID" value="Solyc12g019910.1"/>
</dbReference>
<dbReference type="Gene3D" id="1.10.10.60">
    <property type="entry name" value="Homeodomain-like"/>
    <property type="match status" value="1"/>
</dbReference>
<name>K4DDL4_SOLLC</name>
<protein>
    <recommendedName>
        <fullName evidence="7">HTH myb-type domain-containing protein</fullName>
    </recommendedName>
</protein>
<dbReference type="SUPFAM" id="SSF46689">
    <property type="entry name" value="Homeodomain-like"/>
    <property type="match status" value="1"/>
</dbReference>
<dbReference type="GO" id="GO:0005634">
    <property type="term" value="C:nucleus"/>
    <property type="evidence" value="ECO:0000318"/>
    <property type="project" value="GO_Central"/>
</dbReference>
<dbReference type="SMR" id="K4DDL4"/>
<dbReference type="Pfam" id="PF00249">
    <property type="entry name" value="Myb_DNA-binding"/>
    <property type="match status" value="1"/>
</dbReference>
<evidence type="ECO:0000313" key="5">
    <source>
        <dbReference type="EnsemblPlants" id="Solyc12g019910.1.1"/>
    </source>
</evidence>